<dbReference type="SUPFAM" id="SSF109635">
    <property type="entry name" value="DnaK suppressor protein DksA, alpha-hairpin domain"/>
    <property type="match status" value="1"/>
</dbReference>
<gene>
    <name evidence="7" type="ORF">BAA01_06685</name>
</gene>
<dbReference type="InterPro" id="IPR014240">
    <property type="entry name" value="YteA"/>
</dbReference>
<comment type="caution">
    <text evidence="7">The sequence shown here is derived from an EMBL/GenBank/DDBJ whole genome shotgun (WGS) entry which is preliminary data.</text>
</comment>
<dbReference type="EMBL" id="LZRT01000090">
    <property type="protein sequence ID" value="OUM86431.1"/>
    <property type="molecule type" value="Genomic_DNA"/>
</dbReference>
<dbReference type="InterPro" id="IPR000962">
    <property type="entry name" value="Znf_DskA_TraR"/>
</dbReference>
<keyword evidence="5" id="KW-0175">Coiled coil</keyword>
<sequence>MLSKEHLERFRQTLLERLDAAENQLEKNENFGLNRAMAKESLGELSNVDNHPADQGSEWFERGKDLALKRHVENEIRDIQRALEAIREGWYGRCEVCRQMIPLERLEAIPTTTTCVKHAHQHVSESRPVEESVIREAFGRYDDDPQDGREDATFYDTEDAWQDVARYNELVGVNEEDIEADEARGYVEEIEGFLVTDLYGEERGVVDSNLRAEYQNMLDDEGVISVLGNPGPEDYTLWEGYVDVEEERARLKKEARSRKPTGGVG</sequence>
<dbReference type="Gene3D" id="1.20.120.910">
    <property type="entry name" value="DksA, coiled-coil domain"/>
    <property type="match status" value="1"/>
</dbReference>
<dbReference type="Pfam" id="PF01258">
    <property type="entry name" value="zf-dskA_traR"/>
    <property type="match status" value="1"/>
</dbReference>
<feature type="zinc finger region" description="dksA C4-type" evidence="4">
    <location>
        <begin position="94"/>
        <end position="118"/>
    </location>
</feature>
<dbReference type="NCBIfam" id="TIGR02890">
    <property type="entry name" value="bacill_yteA"/>
    <property type="match status" value="1"/>
</dbReference>
<keyword evidence="1" id="KW-0479">Metal-binding</keyword>
<evidence type="ECO:0000256" key="2">
    <source>
        <dbReference type="ARBA" id="ARBA00022771"/>
    </source>
</evidence>
<dbReference type="SUPFAM" id="SSF57716">
    <property type="entry name" value="Glucocorticoid receptor-like (DNA-binding domain)"/>
    <property type="match status" value="1"/>
</dbReference>
<dbReference type="PROSITE" id="PS51128">
    <property type="entry name" value="ZF_DKSA_2"/>
    <property type="match status" value="1"/>
</dbReference>
<dbReference type="PANTHER" id="PTHR33823:SF4">
    <property type="entry name" value="GENERAL STRESS PROTEIN 16O"/>
    <property type="match status" value="1"/>
</dbReference>
<feature type="coiled-coil region" evidence="5">
    <location>
        <begin position="4"/>
        <end position="31"/>
    </location>
</feature>
<keyword evidence="2" id="KW-0863">Zinc-finger</keyword>
<protein>
    <recommendedName>
        <fullName evidence="6">Zinc finger DksA/TraR C4-type domain-containing protein</fullName>
    </recommendedName>
</protein>
<evidence type="ECO:0000256" key="1">
    <source>
        <dbReference type="ARBA" id="ARBA00022723"/>
    </source>
</evidence>
<dbReference type="PANTHER" id="PTHR33823">
    <property type="entry name" value="RNA POLYMERASE-BINDING TRANSCRIPTION FACTOR DKSA-RELATED"/>
    <property type="match status" value="1"/>
</dbReference>
<feature type="domain" description="Zinc finger DksA/TraR C4-type" evidence="6">
    <location>
        <begin position="91"/>
        <end position="116"/>
    </location>
</feature>
<evidence type="ECO:0000313" key="8">
    <source>
        <dbReference type="Proteomes" id="UP000196475"/>
    </source>
</evidence>
<evidence type="ECO:0000256" key="5">
    <source>
        <dbReference type="SAM" id="Coils"/>
    </source>
</evidence>
<dbReference type="InterPro" id="IPR037187">
    <property type="entry name" value="DnaK_N"/>
</dbReference>
<proteinExistence type="predicted"/>
<reference evidence="8" key="1">
    <citation type="submission" date="2016-06" db="EMBL/GenBank/DDBJ databases">
        <authorList>
            <person name="Nascimento L."/>
            <person name="Pereira R.V."/>
            <person name="Martins L.F."/>
            <person name="Quaggio R.B."/>
            <person name="Silva A.M."/>
            <person name="Setubal J.C."/>
        </authorList>
    </citation>
    <scope>NUCLEOTIDE SEQUENCE [LARGE SCALE GENOMIC DNA]</scope>
</reference>
<dbReference type="GO" id="GO:0008270">
    <property type="term" value="F:zinc ion binding"/>
    <property type="evidence" value="ECO:0007669"/>
    <property type="project" value="UniProtKB-KW"/>
</dbReference>
<evidence type="ECO:0000256" key="3">
    <source>
        <dbReference type="ARBA" id="ARBA00022833"/>
    </source>
</evidence>
<organism evidence="7 8">
    <name type="scientific">Bacillus thermozeamaize</name>
    <dbReference type="NCBI Taxonomy" id="230954"/>
    <lineage>
        <taxon>Bacteria</taxon>
        <taxon>Bacillati</taxon>
        <taxon>Bacillota</taxon>
        <taxon>Bacilli</taxon>
        <taxon>Bacillales</taxon>
        <taxon>Bacillaceae</taxon>
        <taxon>Bacillus</taxon>
    </lineage>
</organism>
<dbReference type="AlphaFoldDB" id="A0A1Y3PGF5"/>
<name>A0A1Y3PGF5_9BACI</name>
<evidence type="ECO:0000256" key="4">
    <source>
        <dbReference type="PROSITE-ProRule" id="PRU00510"/>
    </source>
</evidence>
<evidence type="ECO:0000313" key="7">
    <source>
        <dbReference type="EMBL" id="OUM86431.1"/>
    </source>
</evidence>
<keyword evidence="3" id="KW-0862">Zinc</keyword>
<evidence type="ECO:0000259" key="6">
    <source>
        <dbReference type="Pfam" id="PF01258"/>
    </source>
</evidence>
<accession>A0A1Y3PGF5</accession>
<dbReference type="Proteomes" id="UP000196475">
    <property type="component" value="Unassembled WGS sequence"/>
</dbReference>